<keyword evidence="3" id="KW-1185">Reference proteome</keyword>
<dbReference type="AlphaFoldDB" id="A0AAV7IR91"/>
<evidence type="ECO:0000256" key="1">
    <source>
        <dbReference type="SAM" id="MobiDB-lite"/>
    </source>
</evidence>
<feature type="region of interest" description="Disordered" evidence="1">
    <location>
        <begin position="90"/>
        <end position="119"/>
    </location>
</feature>
<organism evidence="2 3">
    <name type="scientific">Cotesia glomerata</name>
    <name type="common">Lepidopteran parasitic wasp</name>
    <name type="synonym">Apanteles glomeratus</name>
    <dbReference type="NCBI Taxonomy" id="32391"/>
    <lineage>
        <taxon>Eukaryota</taxon>
        <taxon>Metazoa</taxon>
        <taxon>Ecdysozoa</taxon>
        <taxon>Arthropoda</taxon>
        <taxon>Hexapoda</taxon>
        <taxon>Insecta</taxon>
        <taxon>Pterygota</taxon>
        <taxon>Neoptera</taxon>
        <taxon>Endopterygota</taxon>
        <taxon>Hymenoptera</taxon>
        <taxon>Apocrita</taxon>
        <taxon>Ichneumonoidea</taxon>
        <taxon>Braconidae</taxon>
        <taxon>Microgastrinae</taxon>
        <taxon>Cotesia</taxon>
    </lineage>
</organism>
<name>A0AAV7IR91_COTGL</name>
<protein>
    <submittedName>
        <fullName evidence="2">Uncharacterized protein</fullName>
    </submittedName>
</protein>
<comment type="caution">
    <text evidence="2">The sequence shown here is derived from an EMBL/GenBank/DDBJ whole genome shotgun (WGS) entry which is preliminary data.</text>
</comment>
<dbReference type="EMBL" id="JAHXZJ010000001">
    <property type="protein sequence ID" value="KAH0567273.1"/>
    <property type="molecule type" value="Genomic_DNA"/>
</dbReference>
<accession>A0AAV7IR91</accession>
<feature type="compositionally biased region" description="Gly residues" evidence="1">
    <location>
        <begin position="101"/>
        <end position="113"/>
    </location>
</feature>
<proteinExistence type="predicted"/>
<gene>
    <name evidence="2" type="ORF">KQX54_008028</name>
</gene>
<sequence>MFAVALYISSLSFGRSSTPSPAHQQEQFSFLLPFPISNIRLDVDNASNSTVTRYGSRDAGKQLWSTVFQLLGNSLSSETVRMNRGVRRVTGDAGVKRGRARAGGGGGGGGDADGGTVKSRTEEPINFTIANSETVATPVAAAVHRGAPSSEGEARKEGE</sequence>
<dbReference type="Proteomes" id="UP000826195">
    <property type="component" value="Unassembled WGS sequence"/>
</dbReference>
<evidence type="ECO:0000313" key="2">
    <source>
        <dbReference type="EMBL" id="KAH0567273.1"/>
    </source>
</evidence>
<reference evidence="2 3" key="1">
    <citation type="journal article" date="2021" name="J. Hered.">
        <title>A chromosome-level genome assembly of the parasitoid wasp, Cotesia glomerata (Hymenoptera: Braconidae).</title>
        <authorList>
            <person name="Pinto B.J."/>
            <person name="Weis J.J."/>
            <person name="Gamble T."/>
            <person name="Ode P.J."/>
            <person name="Paul R."/>
            <person name="Zaspel J.M."/>
        </authorList>
    </citation>
    <scope>NUCLEOTIDE SEQUENCE [LARGE SCALE GENOMIC DNA]</scope>
    <source>
        <strain evidence="2">CgM1</strain>
    </source>
</reference>
<evidence type="ECO:0000313" key="3">
    <source>
        <dbReference type="Proteomes" id="UP000826195"/>
    </source>
</evidence>